<dbReference type="Proteomes" id="UP001596380">
    <property type="component" value="Unassembled WGS sequence"/>
</dbReference>
<evidence type="ECO:0000259" key="2">
    <source>
        <dbReference type="Pfam" id="PF04471"/>
    </source>
</evidence>
<dbReference type="RefSeq" id="WP_378063457.1">
    <property type="nucleotide sequence ID" value="NZ_JBHSXS010000012.1"/>
</dbReference>
<dbReference type="PANTHER" id="PTHR30015:SF6">
    <property type="entry name" value="SLL1429 PROTEIN"/>
    <property type="match status" value="1"/>
</dbReference>
<keyword evidence="3" id="KW-0255">Endonuclease</keyword>
<dbReference type="GO" id="GO:0004519">
    <property type="term" value="F:endonuclease activity"/>
    <property type="evidence" value="ECO:0007669"/>
    <property type="project" value="UniProtKB-KW"/>
</dbReference>
<keyword evidence="1" id="KW-0812">Transmembrane</keyword>
<feature type="transmembrane region" description="Helical" evidence="1">
    <location>
        <begin position="58"/>
        <end position="77"/>
    </location>
</feature>
<dbReference type="Gene3D" id="3.40.1350.10">
    <property type="match status" value="1"/>
</dbReference>
<evidence type="ECO:0000256" key="1">
    <source>
        <dbReference type="SAM" id="Phobius"/>
    </source>
</evidence>
<evidence type="ECO:0000313" key="3">
    <source>
        <dbReference type="EMBL" id="MFC6882207.1"/>
    </source>
</evidence>
<comment type="caution">
    <text evidence="3">The sequence shown here is derived from an EMBL/GenBank/DDBJ whole genome shotgun (WGS) entry which is preliminary data.</text>
</comment>
<evidence type="ECO:0000313" key="4">
    <source>
        <dbReference type="Proteomes" id="UP001596380"/>
    </source>
</evidence>
<sequence length="236" mass="27144">MAHDRPEPYDADRHRWILPDWVYRLDPPRGAQGWFITFLGVVVAVAVAATAWRFAVAYWYVALPVLGTVWWLADRWWRRRWAVEKQRRERLAELWFPIETLDEMTWLEFEFAVRDLMRRDGVAAEHVGKPGDFSGDVIGYDAVLDGTWMVQAKHYGPKTKVKSEDVQKVAGAAKPVYQAELTLVVTTNTYTRPARDFAALCGMHLIDRDDLIEWAGRGVHLHDVLGIAREARRAAS</sequence>
<organism evidence="3 4">
    <name type="scientific">Actinomadura yumaensis</name>
    <dbReference type="NCBI Taxonomy" id="111807"/>
    <lineage>
        <taxon>Bacteria</taxon>
        <taxon>Bacillati</taxon>
        <taxon>Actinomycetota</taxon>
        <taxon>Actinomycetes</taxon>
        <taxon>Streptosporangiales</taxon>
        <taxon>Thermomonosporaceae</taxon>
        <taxon>Actinomadura</taxon>
    </lineage>
</organism>
<keyword evidence="1" id="KW-1133">Transmembrane helix</keyword>
<dbReference type="InterPro" id="IPR052906">
    <property type="entry name" value="Type_IV_Methyl-Rstrct_Enzyme"/>
</dbReference>
<keyword evidence="3" id="KW-0378">Hydrolase</keyword>
<dbReference type="EMBL" id="JBHSXS010000012">
    <property type="protein sequence ID" value="MFC6882207.1"/>
    <property type="molecule type" value="Genomic_DNA"/>
</dbReference>
<dbReference type="SUPFAM" id="SSF52980">
    <property type="entry name" value="Restriction endonuclease-like"/>
    <property type="match status" value="1"/>
</dbReference>
<dbReference type="PANTHER" id="PTHR30015">
    <property type="entry name" value="MRR RESTRICTION SYSTEM PROTEIN"/>
    <property type="match status" value="1"/>
</dbReference>
<keyword evidence="4" id="KW-1185">Reference proteome</keyword>
<keyword evidence="1" id="KW-0472">Membrane</keyword>
<dbReference type="Pfam" id="PF04471">
    <property type="entry name" value="Mrr_cat"/>
    <property type="match status" value="1"/>
</dbReference>
<reference evidence="4" key="1">
    <citation type="journal article" date="2019" name="Int. J. Syst. Evol. Microbiol.">
        <title>The Global Catalogue of Microorganisms (GCM) 10K type strain sequencing project: providing services to taxonomists for standard genome sequencing and annotation.</title>
        <authorList>
            <consortium name="The Broad Institute Genomics Platform"/>
            <consortium name="The Broad Institute Genome Sequencing Center for Infectious Disease"/>
            <person name="Wu L."/>
            <person name="Ma J."/>
        </authorList>
    </citation>
    <scope>NUCLEOTIDE SEQUENCE [LARGE SCALE GENOMIC DNA]</scope>
    <source>
        <strain evidence="4">JCM 3369</strain>
    </source>
</reference>
<keyword evidence="3" id="KW-0540">Nuclease</keyword>
<accession>A0ABW2CL23</accession>
<dbReference type="InterPro" id="IPR011856">
    <property type="entry name" value="tRNA_endonuc-like_dom_sf"/>
</dbReference>
<feature type="transmembrane region" description="Helical" evidence="1">
    <location>
        <begin position="33"/>
        <end position="52"/>
    </location>
</feature>
<feature type="domain" description="Restriction endonuclease type IV Mrr" evidence="2">
    <location>
        <begin position="101"/>
        <end position="214"/>
    </location>
</feature>
<name>A0ABW2CL23_9ACTN</name>
<protein>
    <submittedName>
        <fullName evidence="3">Restriction endonuclease</fullName>
    </submittedName>
</protein>
<gene>
    <name evidence="3" type="ORF">ACFQKB_20810</name>
</gene>
<proteinExistence type="predicted"/>
<dbReference type="InterPro" id="IPR011335">
    <property type="entry name" value="Restrct_endonuc-II-like"/>
</dbReference>
<dbReference type="InterPro" id="IPR007560">
    <property type="entry name" value="Restrct_endonuc_IV_Mrr"/>
</dbReference>